<evidence type="ECO:0000313" key="2">
    <source>
        <dbReference type="Proteomes" id="UP000218418"/>
    </source>
</evidence>
<dbReference type="Proteomes" id="UP000218418">
    <property type="component" value="Chromosome"/>
</dbReference>
<proteinExistence type="predicted"/>
<dbReference type="EMBL" id="AP018227">
    <property type="protein sequence ID" value="BAY84591.1"/>
    <property type="molecule type" value="Genomic_DNA"/>
</dbReference>
<dbReference type="AlphaFoldDB" id="A0A1Z4LTV5"/>
<reference evidence="1 2" key="1">
    <citation type="submission" date="2017-06" db="EMBL/GenBank/DDBJ databases">
        <title>Genome sequencing of cyanobaciteial culture collection at National Institute for Environmental Studies (NIES).</title>
        <authorList>
            <person name="Hirose Y."/>
            <person name="Shimura Y."/>
            <person name="Fujisawa T."/>
            <person name="Nakamura Y."/>
            <person name="Kawachi M."/>
        </authorList>
    </citation>
    <scope>NUCLEOTIDE SEQUENCE [LARGE SCALE GENOMIC DNA]</scope>
    <source>
        <strain evidence="1 2">NIES-267</strain>
    </source>
</reference>
<sequence>MRQLRGIVAEQPAAACLSSEVNQVLAEVYRLFDLN</sequence>
<keyword evidence="2" id="KW-1185">Reference proteome</keyword>
<evidence type="ECO:0000313" key="1">
    <source>
        <dbReference type="EMBL" id="BAY84591.1"/>
    </source>
</evidence>
<name>A0A1Z4LTV5_9CYAN</name>
<protein>
    <submittedName>
        <fullName evidence="1">Uncharacterized protein</fullName>
    </submittedName>
</protein>
<accession>A0A1Z4LTV5</accession>
<gene>
    <name evidence="1" type="ORF">NIES267_40870</name>
</gene>
<organism evidence="1 2">
    <name type="scientific">Calothrix parasitica NIES-267</name>
    <dbReference type="NCBI Taxonomy" id="1973488"/>
    <lineage>
        <taxon>Bacteria</taxon>
        <taxon>Bacillati</taxon>
        <taxon>Cyanobacteriota</taxon>
        <taxon>Cyanophyceae</taxon>
        <taxon>Nostocales</taxon>
        <taxon>Calotrichaceae</taxon>
        <taxon>Calothrix</taxon>
    </lineage>
</organism>